<evidence type="ECO:0000313" key="1">
    <source>
        <dbReference type="EMBL" id="PRZ41101.1"/>
    </source>
</evidence>
<dbReference type="OrthoDB" id="5240629at2"/>
<comment type="caution">
    <text evidence="1">The sequence shown here is derived from an EMBL/GenBank/DDBJ whole genome shotgun (WGS) entry which is preliminary data.</text>
</comment>
<accession>A0A2T0ZXL7</accession>
<dbReference type="Gene3D" id="3.10.105.10">
    <property type="entry name" value="Dipeptide-binding Protein, Domain 3"/>
    <property type="match status" value="1"/>
</dbReference>
<protein>
    <recommendedName>
        <fullName evidence="3">Extracellular solute-binding protein (Family 5)</fullName>
    </recommendedName>
</protein>
<keyword evidence="2" id="KW-1185">Reference proteome</keyword>
<evidence type="ECO:0000313" key="2">
    <source>
        <dbReference type="Proteomes" id="UP000237752"/>
    </source>
</evidence>
<evidence type="ECO:0008006" key="3">
    <source>
        <dbReference type="Google" id="ProtNLM"/>
    </source>
</evidence>
<dbReference type="EMBL" id="PVUE01000012">
    <property type="protein sequence ID" value="PRZ41101.1"/>
    <property type="molecule type" value="Genomic_DNA"/>
</dbReference>
<name>A0A2T0ZXL7_9ACTN</name>
<reference evidence="1 2" key="1">
    <citation type="submission" date="2018-03" db="EMBL/GenBank/DDBJ databases">
        <title>Genomic Encyclopedia of Archaeal and Bacterial Type Strains, Phase II (KMG-II): from individual species to whole genera.</title>
        <authorList>
            <person name="Goeker M."/>
        </authorList>
    </citation>
    <scope>NUCLEOTIDE SEQUENCE [LARGE SCALE GENOMIC DNA]</scope>
    <source>
        <strain evidence="1 2">DSM 100065</strain>
    </source>
</reference>
<dbReference type="Proteomes" id="UP000237752">
    <property type="component" value="Unassembled WGS sequence"/>
</dbReference>
<organism evidence="1 2">
    <name type="scientific">Antricoccus suffuscus</name>
    <dbReference type="NCBI Taxonomy" id="1629062"/>
    <lineage>
        <taxon>Bacteria</taxon>
        <taxon>Bacillati</taxon>
        <taxon>Actinomycetota</taxon>
        <taxon>Actinomycetes</taxon>
        <taxon>Geodermatophilales</taxon>
        <taxon>Antricoccaceae</taxon>
        <taxon>Antricoccus</taxon>
    </lineage>
</organism>
<dbReference type="RefSeq" id="WP_146135393.1">
    <property type="nucleotide sequence ID" value="NZ_PVUE01000012.1"/>
</dbReference>
<sequence>MPSAQLSQEFSIDQTVEAASLPYVGTPDPHGAMTYFMPGHPYNIGQAASQETIDLALKAASPVDPGERKALYAQVAQSMLDHQTQVMPICLLHLASAYGANVSNVEQPSYDAPTQRGVAIKD</sequence>
<gene>
    <name evidence="1" type="ORF">CLV47_112134</name>
</gene>
<proteinExistence type="predicted"/>
<dbReference type="AlphaFoldDB" id="A0A2T0ZXL7"/>
<dbReference type="SUPFAM" id="SSF53850">
    <property type="entry name" value="Periplasmic binding protein-like II"/>
    <property type="match status" value="1"/>
</dbReference>